<gene>
    <name evidence="2" type="ORF">FSB_LOCUS8808</name>
</gene>
<keyword evidence="1" id="KW-0472">Membrane</keyword>
<evidence type="ECO:0000256" key="1">
    <source>
        <dbReference type="SAM" id="Phobius"/>
    </source>
</evidence>
<dbReference type="EMBL" id="OIVN01000480">
    <property type="protein sequence ID" value="SPC80926.1"/>
    <property type="molecule type" value="Genomic_DNA"/>
</dbReference>
<keyword evidence="1" id="KW-0812">Transmembrane</keyword>
<keyword evidence="1" id="KW-1133">Transmembrane helix</keyword>
<sequence>MGATTLNGLMMSFVSVGKEVICEQMEKIASLSVELAKSKNREKTVSVKAEKLKMKLNVVSVCLALSWVIIGLYILMIVAIVVSSNKGGGIIPELA</sequence>
<evidence type="ECO:0000313" key="2">
    <source>
        <dbReference type="EMBL" id="SPC80926.1"/>
    </source>
</evidence>
<proteinExistence type="predicted"/>
<dbReference type="AlphaFoldDB" id="A0A2N9EQ31"/>
<reference evidence="2" key="1">
    <citation type="submission" date="2018-02" db="EMBL/GenBank/DDBJ databases">
        <authorList>
            <person name="Cohen D.B."/>
            <person name="Kent A.D."/>
        </authorList>
    </citation>
    <scope>NUCLEOTIDE SEQUENCE</scope>
</reference>
<protein>
    <submittedName>
        <fullName evidence="2">Uncharacterized protein</fullName>
    </submittedName>
</protein>
<accession>A0A2N9EQ31</accession>
<organism evidence="2">
    <name type="scientific">Fagus sylvatica</name>
    <name type="common">Beechnut</name>
    <dbReference type="NCBI Taxonomy" id="28930"/>
    <lineage>
        <taxon>Eukaryota</taxon>
        <taxon>Viridiplantae</taxon>
        <taxon>Streptophyta</taxon>
        <taxon>Embryophyta</taxon>
        <taxon>Tracheophyta</taxon>
        <taxon>Spermatophyta</taxon>
        <taxon>Magnoliopsida</taxon>
        <taxon>eudicotyledons</taxon>
        <taxon>Gunneridae</taxon>
        <taxon>Pentapetalae</taxon>
        <taxon>rosids</taxon>
        <taxon>fabids</taxon>
        <taxon>Fagales</taxon>
        <taxon>Fagaceae</taxon>
        <taxon>Fagus</taxon>
    </lineage>
</organism>
<name>A0A2N9EQ31_FAGSY</name>
<feature type="transmembrane region" description="Helical" evidence="1">
    <location>
        <begin position="58"/>
        <end position="82"/>
    </location>
</feature>